<dbReference type="PATRIC" id="fig|389348.3.peg.986"/>
<comment type="function">
    <text evidence="6">The pyruvate dehydrogenase complex catalyzes the overall conversion of pyruvate to acetyl-CoA and CO(2). It contains multiple copies of three enzymatic components: pyruvate dehydrogenase (E1), dihydrolipoamide acetyltransferase (E2) and lipoamide dehydrogenase (E3).</text>
</comment>
<dbReference type="PANTHER" id="PTHR23151:SF90">
    <property type="entry name" value="DIHYDROLIPOYLLYSINE-RESIDUE ACETYLTRANSFERASE COMPONENT OF PYRUVATE DEHYDROGENASE COMPLEX, MITOCHONDRIAL-RELATED"/>
    <property type="match status" value="1"/>
</dbReference>
<evidence type="ECO:0000256" key="1">
    <source>
        <dbReference type="ARBA" id="ARBA00007317"/>
    </source>
</evidence>
<sequence>MPFTLTMPKLSPTMEEGTLVKWHKKVGDSVQAGDLLIEVATDKATVEYNALDEGWVRQILVQEGEDAVVNQSIAVLTSDPNESLEGYQPQDVAKLQEEKKDVEEVPQAAKAQDEEPKRKGAVLQQPSFTPEPALENYVFQFPTERLEKRLLASPLAKKLAKEKGLDLSTVKGSGPNKRIMSRDLEKAQPANTVAFGHRENPSLPPGTYEELPLTPMRKVIGQRLQESKSFIPHFYVSLQIDAEPLVAVREQLKNGQIKVSVNDLVVRASALALRQHPAINCGFNSVNQSIIQFKTIDIAIAVSLESGLITPIVRHADFKNLGEISTEVRSLAQKARDGKLDPQEYKGGSFTISNLGMFGVSEFQAILNPPQAAILAVSGIQDVPVVRNGSVVPGKIMTLTLSVDHRVIDGVASAKFLQALKQLLENPALLLV</sequence>
<feature type="domain" description="Lipoyl-binding" evidence="10">
    <location>
        <begin position="2"/>
        <end position="77"/>
    </location>
</feature>
<protein>
    <recommendedName>
        <fullName evidence="8">Acetyltransferase component of pyruvate dehydrogenase complex</fullName>
        <ecNumber evidence="8">2.3.1.12</ecNumber>
    </recommendedName>
</protein>
<evidence type="ECO:0000259" key="11">
    <source>
        <dbReference type="PROSITE" id="PS51826"/>
    </source>
</evidence>
<dbReference type="InterPro" id="IPR006257">
    <property type="entry name" value="LAT1"/>
</dbReference>
<dbReference type="InterPro" id="IPR004167">
    <property type="entry name" value="PSBD"/>
</dbReference>
<organism evidence="12 13">
    <name type="scientific">Candidatus Protochlamydia naegleriophila</name>
    <dbReference type="NCBI Taxonomy" id="389348"/>
    <lineage>
        <taxon>Bacteria</taxon>
        <taxon>Pseudomonadati</taxon>
        <taxon>Chlamydiota</taxon>
        <taxon>Chlamydiia</taxon>
        <taxon>Parachlamydiales</taxon>
        <taxon>Parachlamydiaceae</taxon>
        <taxon>Candidatus Protochlamydia</taxon>
    </lineage>
</organism>
<dbReference type="InterPro" id="IPR023213">
    <property type="entry name" value="CAT-like_dom_sf"/>
</dbReference>
<name>A0A0U5K343_9BACT</name>
<dbReference type="KEGG" id="pnl:PNK_0898"/>
<evidence type="ECO:0000259" key="10">
    <source>
        <dbReference type="PROSITE" id="PS50968"/>
    </source>
</evidence>
<dbReference type="Pfam" id="PF02817">
    <property type="entry name" value="E3_binding"/>
    <property type="match status" value="1"/>
</dbReference>
<dbReference type="EC" id="2.3.1.12" evidence="8"/>
<keyword evidence="5 8" id="KW-0012">Acyltransferase</keyword>
<dbReference type="GO" id="GO:0045254">
    <property type="term" value="C:pyruvate dehydrogenase complex"/>
    <property type="evidence" value="ECO:0007669"/>
    <property type="project" value="UniProtKB-UniRule"/>
</dbReference>
<dbReference type="InterPro" id="IPR036625">
    <property type="entry name" value="E3-bd_dom_sf"/>
</dbReference>
<comment type="catalytic activity">
    <reaction evidence="7 8">
        <text>N(6)-[(R)-dihydrolipoyl]-L-lysyl-[protein] + acetyl-CoA = N(6)-[(R)-S(8)-acetyldihydrolipoyl]-L-lysyl-[protein] + CoA</text>
        <dbReference type="Rhea" id="RHEA:17017"/>
        <dbReference type="Rhea" id="RHEA-COMP:10475"/>
        <dbReference type="Rhea" id="RHEA-COMP:10478"/>
        <dbReference type="ChEBI" id="CHEBI:57287"/>
        <dbReference type="ChEBI" id="CHEBI:57288"/>
        <dbReference type="ChEBI" id="CHEBI:83100"/>
        <dbReference type="ChEBI" id="CHEBI:83111"/>
        <dbReference type="EC" id="2.3.1.12"/>
    </reaction>
</comment>
<dbReference type="InterPro" id="IPR000089">
    <property type="entry name" value="Biotin_lipoyl"/>
</dbReference>
<dbReference type="Pfam" id="PF00364">
    <property type="entry name" value="Biotin_lipoyl"/>
    <property type="match status" value="1"/>
</dbReference>
<evidence type="ECO:0000256" key="2">
    <source>
        <dbReference type="ARBA" id="ARBA00011484"/>
    </source>
</evidence>
<dbReference type="FunFam" id="2.40.50.100:FF:000010">
    <property type="entry name" value="Acetyltransferase component of pyruvate dehydrogenase complex"/>
    <property type="match status" value="1"/>
</dbReference>
<accession>A0A0U5K343</accession>
<dbReference type="InterPro" id="IPR001078">
    <property type="entry name" value="2-oxoacid_DH_actylTfrase"/>
</dbReference>
<evidence type="ECO:0000313" key="13">
    <source>
        <dbReference type="Proteomes" id="UP000069902"/>
    </source>
</evidence>
<evidence type="ECO:0000256" key="6">
    <source>
        <dbReference type="ARBA" id="ARBA00025211"/>
    </source>
</evidence>
<dbReference type="Gene3D" id="3.30.559.10">
    <property type="entry name" value="Chloramphenicol acetyltransferase-like domain"/>
    <property type="match status" value="1"/>
</dbReference>
<comment type="subunit">
    <text evidence="2">Forms a 24-polypeptide structural core with octahedral symmetry.</text>
</comment>
<dbReference type="Gene3D" id="2.40.50.100">
    <property type="match status" value="1"/>
</dbReference>
<dbReference type="Proteomes" id="UP000069902">
    <property type="component" value="Chromosome cPNK"/>
</dbReference>
<dbReference type="InParanoid" id="A0A0U5K343"/>
<evidence type="ECO:0000256" key="7">
    <source>
        <dbReference type="ARBA" id="ARBA00048370"/>
    </source>
</evidence>
<dbReference type="CDD" id="cd06849">
    <property type="entry name" value="lipoyl_domain"/>
    <property type="match status" value="1"/>
</dbReference>
<dbReference type="STRING" id="389348.PNK_0898"/>
<evidence type="ECO:0000256" key="8">
    <source>
        <dbReference type="RuleBase" id="RU361137"/>
    </source>
</evidence>
<gene>
    <name evidence="12" type="primary">pdhC</name>
    <name evidence="12" type="ORF">PNK_0898</name>
</gene>
<keyword evidence="13" id="KW-1185">Reference proteome</keyword>
<feature type="domain" description="Peripheral subunit-binding (PSBD)" evidence="11">
    <location>
        <begin position="151"/>
        <end position="188"/>
    </location>
</feature>
<keyword evidence="4 8" id="KW-0450">Lipoyl</keyword>
<evidence type="ECO:0000256" key="3">
    <source>
        <dbReference type="ARBA" id="ARBA00022679"/>
    </source>
</evidence>
<evidence type="ECO:0000256" key="4">
    <source>
        <dbReference type="ARBA" id="ARBA00022823"/>
    </source>
</evidence>
<evidence type="ECO:0000313" key="12">
    <source>
        <dbReference type="EMBL" id="CUI16523.1"/>
    </source>
</evidence>
<proteinExistence type="inferred from homology"/>
<reference evidence="13" key="1">
    <citation type="submission" date="2015-09" db="EMBL/GenBank/DDBJ databases">
        <authorList>
            <person name="Bertelli C."/>
        </authorList>
    </citation>
    <scope>NUCLEOTIDE SEQUENCE [LARGE SCALE GENOMIC DNA]</scope>
    <source>
        <strain evidence="13">KNic</strain>
    </source>
</reference>
<dbReference type="GO" id="GO:0006086">
    <property type="term" value="P:pyruvate decarboxylation to acetyl-CoA"/>
    <property type="evidence" value="ECO:0007669"/>
    <property type="project" value="InterPro"/>
</dbReference>
<dbReference type="NCBIfam" id="TIGR01349">
    <property type="entry name" value="PDHac_trf_mito"/>
    <property type="match status" value="1"/>
</dbReference>
<keyword evidence="3 8" id="KW-0808">Transferase</keyword>
<dbReference type="RefSeq" id="WP_059060549.1">
    <property type="nucleotide sequence ID" value="NZ_LN879502.1"/>
</dbReference>
<dbReference type="SUPFAM" id="SSF47005">
    <property type="entry name" value="Peripheral subunit-binding domain of 2-oxo acid dehydrogenase complex"/>
    <property type="match status" value="1"/>
</dbReference>
<evidence type="ECO:0000256" key="5">
    <source>
        <dbReference type="ARBA" id="ARBA00023315"/>
    </source>
</evidence>
<dbReference type="SUPFAM" id="SSF51230">
    <property type="entry name" value="Single hybrid motif"/>
    <property type="match status" value="1"/>
</dbReference>
<dbReference type="SUPFAM" id="SSF52777">
    <property type="entry name" value="CoA-dependent acyltransferases"/>
    <property type="match status" value="1"/>
</dbReference>
<dbReference type="InterPro" id="IPR045257">
    <property type="entry name" value="E2/Pdx1"/>
</dbReference>
<dbReference type="Pfam" id="PF00198">
    <property type="entry name" value="2-oxoacid_dh"/>
    <property type="match status" value="1"/>
</dbReference>
<dbReference type="PROSITE" id="PS51826">
    <property type="entry name" value="PSBD"/>
    <property type="match status" value="1"/>
</dbReference>
<dbReference type="InterPro" id="IPR011053">
    <property type="entry name" value="Single_hybrid_motif"/>
</dbReference>
<dbReference type="PROSITE" id="PS50968">
    <property type="entry name" value="BIOTINYL_LIPOYL"/>
    <property type="match status" value="1"/>
</dbReference>
<comment type="similarity">
    <text evidence="1 8">Belongs to the 2-oxoacid dehydrogenase family.</text>
</comment>
<dbReference type="EMBL" id="LN879502">
    <property type="protein sequence ID" value="CUI16523.1"/>
    <property type="molecule type" value="Genomic_DNA"/>
</dbReference>
<dbReference type="AlphaFoldDB" id="A0A0U5K343"/>
<dbReference type="Gene3D" id="4.10.320.10">
    <property type="entry name" value="E3-binding domain"/>
    <property type="match status" value="1"/>
</dbReference>
<evidence type="ECO:0000256" key="9">
    <source>
        <dbReference type="SAM" id="MobiDB-lite"/>
    </source>
</evidence>
<dbReference type="PANTHER" id="PTHR23151">
    <property type="entry name" value="DIHYDROLIPOAMIDE ACETYL/SUCCINYL-TRANSFERASE-RELATED"/>
    <property type="match status" value="1"/>
</dbReference>
<comment type="cofactor">
    <cofactor evidence="8">
        <name>(R)-lipoate</name>
        <dbReference type="ChEBI" id="CHEBI:83088"/>
    </cofactor>
    <text evidence="8">Binds 1 lipoyl cofactor covalently.</text>
</comment>
<dbReference type="GO" id="GO:0004742">
    <property type="term" value="F:dihydrolipoyllysine-residue acetyltransferase activity"/>
    <property type="evidence" value="ECO:0007669"/>
    <property type="project" value="UniProtKB-UniRule"/>
</dbReference>
<feature type="region of interest" description="Disordered" evidence="9">
    <location>
        <begin position="95"/>
        <end position="121"/>
    </location>
</feature>